<sequence>MAEQVSSTPLREVFLDKVVAFEKAYPDEGEKLGGELLSWGSFVGGEEGTLWDLIESQIRYRAGIYQVEGHETNPEDFIDYLFAPNPKGEITADIIMGRLQVG</sequence>
<comment type="caution">
    <text evidence="1">The sequence shown here is derived from an EMBL/GenBank/DDBJ whole genome shotgun (WGS) entry which is preliminary data.</text>
</comment>
<dbReference type="AlphaFoldDB" id="A0A1F8C448"/>
<proteinExistence type="predicted"/>
<dbReference type="EMBL" id="MGHL01000001">
    <property type="protein sequence ID" value="OGM70920.1"/>
    <property type="molecule type" value="Genomic_DNA"/>
</dbReference>
<dbReference type="STRING" id="1802525.A2975_01430"/>
<reference evidence="1 2" key="1">
    <citation type="journal article" date="2016" name="Nat. Commun.">
        <title>Thousands of microbial genomes shed light on interconnected biogeochemical processes in an aquifer system.</title>
        <authorList>
            <person name="Anantharaman K."/>
            <person name="Brown C.T."/>
            <person name="Hug L.A."/>
            <person name="Sharon I."/>
            <person name="Castelle C.J."/>
            <person name="Probst A.J."/>
            <person name="Thomas B.C."/>
            <person name="Singh A."/>
            <person name="Wilkins M.J."/>
            <person name="Karaoz U."/>
            <person name="Brodie E.L."/>
            <person name="Williams K.H."/>
            <person name="Hubbard S.S."/>
            <person name="Banfield J.F."/>
        </authorList>
    </citation>
    <scope>NUCLEOTIDE SEQUENCE [LARGE SCALE GENOMIC DNA]</scope>
</reference>
<name>A0A1F8C448_9BACT</name>
<evidence type="ECO:0000313" key="1">
    <source>
        <dbReference type="EMBL" id="OGM70920.1"/>
    </source>
</evidence>
<gene>
    <name evidence="1" type="ORF">A2975_01430</name>
</gene>
<evidence type="ECO:0000313" key="2">
    <source>
        <dbReference type="Proteomes" id="UP000178429"/>
    </source>
</evidence>
<protein>
    <submittedName>
        <fullName evidence="1">Uncharacterized protein</fullName>
    </submittedName>
</protein>
<dbReference type="Proteomes" id="UP000178429">
    <property type="component" value="Unassembled WGS sequence"/>
</dbReference>
<accession>A0A1F8C448</accession>
<organism evidence="1 2">
    <name type="scientific">Candidatus Woesebacteria bacterium RIFCSPLOWO2_01_FULL_44_14</name>
    <dbReference type="NCBI Taxonomy" id="1802525"/>
    <lineage>
        <taxon>Bacteria</taxon>
        <taxon>Candidatus Woeseibacteriota</taxon>
    </lineage>
</organism>